<dbReference type="SUPFAM" id="SSF57997">
    <property type="entry name" value="Tropomyosin"/>
    <property type="match status" value="1"/>
</dbReference>
<comment type="caution">
    <text evidence="3">The sequence shown here is derived from an EMBL/GenBank/DDBJ whole genome shotgun (WGS) entry which is preliminary data.</text>
</comment>
<accession>A0A0F9FV54</accession>
<feature type="coiled-coil region" evidence="1">
    <location>
        <begin position="48"/>
        <end position="128"/>
    </location>
</feature>
<reference evidence="3" key="1">
    <citation type="journal article" date="2015" name="Nature">
        <title>Complex archaea that bridge the gap between prokaryotes and eukaryotes.</title>
        <authorList>
            <person name="Spang A."/>
            <person name="Saw J.H."/>
            <person name="Jorgensen S.L."/>
            <person name="Zaremba-Niedzwiedzka K."/>
            <person name="Martijn J."/>
            <person name="Lind A.E."/>
            <person name="van Eijk R."/>
            <person name="Schleper C."/>
            <person name="Guy L."/>
            <person name="Ettema T.J."/>
        </authorList>
    </citation>
    <scope>NUCLEOTIDE SEQUENCE</scope>
</reference>
<proteinExistence type="predicted"/>
<gene>
    <name evidence="3" type="ORF">LCGC14_1906250</name>
</gene>
<dbReference type="Gene3D" id="1.20.5.170">
    <property type="match status" value="1"/>
</dbReference>
<keyword evidence="2" id="KW-0812">Transmembrane</keyword>
<keyword evidence="2" id="KW-1133">Transmembrane helix</keyword>
<organism evidence="3">
    <name type="scientific">marine sediment metagenome</name>
    <dbReference type="NCBI Taxonomy" id="412755"/>
    <lineage>
        <taxon>unclassified sequences</taxon>
        <taxon>metagenomes</taxon>
        <taxon>ecological metagenomes</taxon>
    </lineage>
</organism>
<dbReference type="EMBL" id="LAZR01020050">
    <property type="protein sequence ID" value="KKL90284.1"/>
    <property type="molecule type" value="Genomic_DNA"/>
</dbReference>
<dbReference type="AlphaFoldDB" id="A0A0F9FV54"/>
<keyword evidence="2" id="KW-0472">Membrane</keyword>
<evidence type="ECO:0000256" key="1">
    <source>
        <dbReference type="SAM" id="Coils"/>
    </source>
</evidence>
<evidence type="ECO:0000256" key="2">
    <source>
        <dbReference type="SAM" id="Phobius"/>
    </source>
</evidence>
<feature type="transmembrane region" description="Helical" evidence="2">
    <location>
        <begin position="137"/>
        <end position="157"/>
    </location>
</feature>
<keyword evidence="1" id="KW-0175">Coiled coil</keyword>
<protein>
    <submittedName>
        <fullName evidence="3">Uncharacterized protein</fullName>
    </submittedName>
</protein>
<evidence type="ECO:0000313" key="3">
    <source>
        <dbReference type="EMBL" id="KKL90284.1"/>
    </source>
</evidence>
<name>A0A0F9FV54_9ZZZZ</name>
<sequence>MRISGLGICFGLLLLSQSYGLSQNLQLDSIENSLIIILASSAKLGTELTNLQTTSAEQKQRIDSLLSELGILRTRLEVSGTLLSKYKQRVEELKGIIRELETRLSQLSESYERTVKPLQEALEIAEKELRVQKIKTVVWSIIAGVLGVGMGLGLSVIF</sequence>